<dbReference type="InterPro" id="IPR047914">
    <property type="entry name" value="TagK-like_C"/>
</dbReference>
<dbReference type="Proteomes" id="UP000242222">
    <property type="component" value="Unassembled WGS sequence"/>
</dbReference>
<evidence type="ECO:0008006" key="3">
    <source>
        <dbReference type="Google" id="ProtNLM"/>
    </source>
</evidence>
<accession>A0A1I5ASB2</accession>
<dbReference type="AlphaFoldDB" id="A0A1I5ASB2"/>
<name>A0A1I5ASB2_9GAMM</name>
<dbReference type="STRING" id="1367852.SAMN05216516_1133"/>
<dbReference type="EMBL" id="FOVC01000013">
    <property type="protein sequence ID" value="SFN65341.1"/>
    <property type="molecule type" value="Genomic_DNA"/>
</dbReference>
<protein>
    <recommendedName>
        <fullName evidence="3">TagK domain-containing protein</fullName>
    </recommendedName>
</protein>
<reference evidence="2" key="1">
    <citation type="submission" date="2016-10" db="EMBL/GenBank/DDBJ databases">
        <authorList>
            <person name="Varghese N."/>
            <person name="Submissions S."/>
        </authorList>
    </citation>
    <scope>NUCLEOTIDE SEQUENCE [LARGE SCALE GENOMIC DNA]</scope>
    <source>
        <strain evidence="2">N6PO6</strain>
    </source>
</reference>
<sequence length="280" mass="31865">MPKLQVVPVMFSSANIIQLTISWPPNLPPFFVDGGRNKDGNGLYFVLSQAGTSLSPPPTGEDYLCFSWADTVPVMNNHCHEHVCLVNGHAQRPDDVTTLQSGITIQAGVFRLGVIMSDEDDTILSQDIIGDHEKLPELDDVISHGGHFIPWVESETHQDDVLKNLAYEYKHFLLWGHNIQRNYENEEKDENYLPERDEFLDGVTDNVKDRTITECIFDNESLINLVIDELMSMNQLEDTEERLPDLLTVLAPENMARVEKHPLPELLYRELYKLGLDSHL</sequence>
<evidence type="ECO:0000313" key="2">
    <source>
        <dbReference type="Proteomes" id="UP000242222"/>
    </source>
</evidence>
<dbReference type="RefSeq" id="WP_143088841.1">
    <property type="nucleotide sequence ID" value="NZ_FOVC01000013.1"/>
</dbReference>
<evidence type="ECO:0000313" key="1">
    <source>
        <dbReference type="EMBL" id="SFN65341.1"/>
    </source>
</evidence>
<organism evidence="1 2">
    <name type="scientific">Izhakiella capsodis</name>
    <dbReference type="NCBI Taxonomy" id="1367852"/>
    <lineage>
        <taxon>Bacteria</taxon>
        <taxon>Pseudomonadati</taxon>
        <taxon>Pseudomonadota</taxon>
        <taxon>Gammaproteobacteria</taxon>
        <taxon>Enterobacterales</taxon>
        <taxon>Erwiniaceae</taxon>
        <taxon>Izhakiella</taxon>
    </lineage>
</organism>
<dbReference type="NCBIfam" id="NF033419">
    <property type="entry name" value="T6SS_TagK_dom"/>
    <property type="match status" value="1"/>
</dbReference>
<dbReference type="OrthoDB" id="6516812at2"/>
<proteinExistence type="predicted"/>
<gene>
    <name evidence="1" type="ORF">SAMN05216516_1133</name>
</gene>
<keyword evidence="2" id="KW-1185">Reference proteome</keyword>